<dbReference type="Proteomes" id="UP000182227">
    <property type="component" value="Unassembled WGS sequence"/>
</dbReference>
<evidence type="ECO:0000313" key="5">
    <source>
        <dbReference type="Proteomes" id="UP000193811"/>
    </source>
</evidence>
<dbReference type="Pfam" id="PF02190">
    <property type="entry name" value="LON_substr_bdg"/>
    <property type="match status" value="1"/>
</dbReference>
<dbReference type="InterPro" id="IPR015947">
    <property type="entry name" value="PUA-like_sf"/>
</dbReference>
<dbReference type="PANTHER" id="PTHR46732">
    <property type="entry name" value="ATP-DEPENDENT PROTEASE LA (LON) DOMAIN PROTEIN"/>
    <property type="match status" value="1"/>
</dbReference>
<reference evidence="2 4" key="1">
    <citation type="submission" date="2015-03" db="EMBL/GenBank/DDBJ databases">
        <authorList>
            <person name="Murphy D."/>
        </authorList>
    </citation>
    <scope>NUCLEOTIDE SEQUENCE [LARGE SCALE GENOMIC DNA]</scope>
    <source>
        <strain evidence="2 4">D16</strain>
    </source>
</reference>
<evidence type="ECO:0000259" key="1">
    <source>
        <dbReference type="PROSITE" id="PS51787"/>
    </source>
</evidence>
<dbReference type="GO" id="GO:0008233">
    <property type="term" value="F:peptidase activity"/>
    <property type="evidence" value="ECO:0007669"/>
    <property type="project" value="UniProtKB-KW"/>
</dbReference>
<sequence>MMVSPMFPLEVAMLPGQELPLRIFEPRYVAMVADCMAMSEPSFGVVLISAGREVGGGDRRCDVGALAKIVDCQEFGVGKYRLLCVMGERIRVQRWLDDDPYPRAEIELWPDEADGLLDAARIGDVEDRMVALLDRIGEARGTPIRSRDIVESAGVDPDNRLYALATRLPIGQADRYSLLAAPSEAARLDVLSEAVDTVAAMVDFQLSEKH</sequence>
<dbReference type="PANTHER" id="PTHR46732:SF8">
    <property type="entry name" value="ATP-DEPENDENT PROTEASE LA (LON) DOMAIN PROTEIN"/>
    <property type="match status" value="1"/>
</dbReference>
<dbReference type="InterPro" id="IPR003111">
    <property type="entry name" value="Lon_prtase_N"/>
</dbReference>
<protein>
    <submittedName>
        <fullName evidence="2 3">ATP-dependent protease</fullName>
    </submittedName>
</protein>
<name>A0A0U1D9Z9_9MYCO</name>
<gene>
    <name evidence="3" type="ORF">AWB98_25600</name>
    <name evidence="2" type="ORF">BN970_01894</name>
</gene>
<dbReference type="EMBL" id="LQOP01000028">
    <property type="protein sequence ID" value="ORV22171.1"/>
    <property type="molecule type" value="Genomic_DNA"/>
</dbReference>
<evidence type="ECO:0000313" key="4">
    <source>
        <dbReference type="Proteomes" id="UP000182227"/>
    </source>
</evidence>
<keyword evidence="5" id="KW-1185">Reference proteome</keyword>
<dbReference type="Proteomes" id="UP000193811">
    <property type="component" value="Unassembled WGS sequence"/>
</dbReference>
<dbReference type="InterPro" id="IPR046336">
    <property type="entry name" value="Lon_prtase_N_sf"/>
</dbReference>
<dbReference type="GO" id="GO:0006508">
    <property type="term" value="P:proteolysis"/>
    <property type="evidence" value="ECO:0007669"/>
    <property type="project" value="UniProtKB-KW"/>
</dbReference>
<dbReference type="PROSITE" id="PS51787">
    <property type="entry name" value="LON_N"/>
    <property type="match status" value="1"/>
</dbReference>
<dbReference type="Gene3D" id="2.30.130.40">
    <property type="entry name" value="LON domain-like"/>
    <property type="match status" value="1"/>
</dbReference>
<evidence type="ECO:0000313" key="2">
    <source>
        <dbReference type="EMBL" id="CQD09712.1"/>
    </source>
</evidence>
<proteinExistence type="predicted"/>
<keyword evidence="2" id="KW-0378">Hydrolase</keyword>
<dbReference type="AlphaFoldDB" id="A0A0U1D9Z9"/>
<feature type="domain" description="Lon N-terminal" evidence="1">
    <location>
        <begin position="1"/>
        <end position="199"/>
    </location>
</feature>
<dbReference type="GeneID" id="44298875"/>
<organism evidence="2 4">
    <name type="scientific">Mycolicibacterium conceptionense</name>
    <dbReference type="NCBI Taxonomy" id="451644"/>
    <lineage>
        <taxon>Bacteria</taxon>
        <taxon>Bacillati</taxon>
        <taxon>Actinomycetota</taxon>
        <taxon>Actinomycetes</taxon>
        <taxon>Mycobacteriales</taxon>
        <taxon>Mycobacteriaceae</taxon>
        <taxon>Mycolicibacterium</taxon>
    </lineage>
</organism>
<dbReference type="EMBL" id="CTEF01000001">
    <property type="protein sequence ID" value="CQD09712.1"/>
    <property type="molecule type" value="Genomic_DNA"/>
</dbReference>
<reference evidence="3 5" key="2">
    <citation type="submission" date="2016-01" db="EMBL/GenBank/DDBJ databases">
        <title>The new phylogeny of the genus Mycobacterium.</title>
        <authorList>
            <person name="Tarcisio F."/>
            <person name="Conor M."/>
            <person name="Antonella G."/>
            <person name="Elisabetta G."/>
            <person name="Giulia F.S."/>
            <person name="Sara T."/>
            <person name="Anna F."/>
            <person name="Clotilde B."/>
            <person name="Roberto B."/>
            <person name="Veronica D.S."/>
            <person name="Fabio R."/>
            <person name="Monica P."/>
            <person name="Olivier J."/>
            <person name="Enrico T."/>
            <person name="Nicola S."/>
        </authorList>
    </citation>
    <scope>NUCLEOTIDE SEQUENCE [LARGE SCALE GENOMIC DNA]</scope>
    <source>
        <strain evidence="3 5">CCUG 50187</strain>
    </source>
</reference>
<dbReference type="RefSeq" id="WP_085141975.1">
    <property type="nucleotide sequence ID" value="NZ_JACKVA010000035.1"/>
</dbReference>
<evidence type="ECO:0000313" key="3">
    <source>
        <dbReference type="EMBL" id="ORV22171.1"/>
    </source>
</evidence>
<dbReference type="SUPFAM" id="SSF88697">
    <property type="entry name" value="PUA domain-like"/>
    <property type="match status" value="1"/>
</dbReference>
<keyword evidence="2" id="KW-0645">Protease</keyword>
<accession>A0A0U1D9Z9</accession>
<dbReference type="SMART" id="SM00464">
    <property type="entry name" value="LON"/>
    <property type="match status" value="1"/>
</dbReference>